<dbReference type="PROSITE" id="PS51257">
    <property type="entry name" value="PROKAR_LIPOPROTEIN"/>
    <property type="match status" value="1"/>
</dbReference>
<keyword evidence="10" id="KW-1185">Reference proteome</keyword>
<dbReference type="EMBL" id="CP089983">
    <property type="protein sequence ID" value="WXB02732.1"/>
    <property type="molecule type" value="Genomic_DNA"/>
</dbReference>
<dbReference type="Pfam" id="PF13727">
    <property type="entry name" value="CoA_binding_3"/>
    <property type="match status" value="1"/>
</dbReference>
<gene>
    <name evidence="9" type="ORF">LVJ94_38200</name>
</gene>
<protein>
    <submittedName>
        <fullName evidence="9">Sugar transferase</fullName>
    </submittedName>
</protein>
<name>A0ABZ2KW57_9BACT</name>
<evidence type="ECO:0000256" key="6">
    <source>
        <dbReference type="ARBA" id="ARBA00023136"/>
    </source>
</evidence>
<dbReference type="NCBIfam" id="TIGR03013">
    <property type="entry name" value="EpsB_2"/>
    <property type="match status" value="1"/>
</dbReference>
<evidence type="ECO:0000256" key="7">
    <source>
        <dbReference type="SAM" id="Phobius"/>
    </source>
</evidence>
<evidence type="ECO:0000256" key="1">
    <source>
        <dbReference type="ARBA" id="ARBA00004141"/>
    </source>
</evidence>
<comment type="similarity">
    <text evidence="2">Belongs to the bacterial sugar transferase family.</text>
</comment>
<dbReference type="InterPro" id="IPR003362">
    <property type="entry name" value="Bact_transf"/>
</dbReference>
<evidence type="ECO:0000256" key="2">
    <source>
        <dbReference type="ARBA" id="ARBA00006464"/>
    </source>
</evidence>
<keyword evidence="5 7" id="KW-1133">Transmembrane helix</keyword>
<evidence type="ECO:0000313" key="10">
    <source>
        <dbReference type="Proteomes" id="UP001374803"/>
    </source>
</evidence>
<feature type="domain" description="Bacterial sugar transferase" evidence="8">
    <location>
        <begin position="268"/>
        <end position="450"/>
    </location>
</feature>
<evidence type="ECO:0000256" key="3">
    <source>
        <dbReference type="ARBA" id="ARBA00022679"/>
    </source>
</evidence>
<dbReference type="NCBIfam" id="TIGR03025">
    <property type="entry name" value="EPS_sugtrans"/>
    <property type="match status" value="1"/>
</dbReference>
<feature type="transmembrane region" description="Helical" evidence="7">
    <location>
        <begin position="47"/>
        <end position="64"/>
    </location>
</feature>
<organism evidence="9 10">
    <name type="scientific">Pendulispora rubella</name>
    <dbReference type="NCBI Taxonomy" id="2741070"/>
    <lineage>
        <taxon>Bacteria</taxon>
        <taxon>Pseudomonadati</taxon>
        <taxon>Myxococcota</taxon>
        <taxon>Myxococcia</taxon>
        <taxon>Myxococcales</taxon>
        <taxon>Sorangiineae</taxon>
        <taxon>Pendulisporaceae</taxon>
        <taxon>Pendulispora</taxon>
    </lineage>
</organism>
<evidence type="ECO:0000313" key="9">
    <source>
        <dbReference type="EMBL" id="WXB02732.1"/>
    </source>
</evidence>
<sequence length="456" mass="50995">MVELLRSPRRLLLFAFEGVLVAIVLIVAACVRLGLHDGLTYPHIAKKALLVGLVVQGAAYYAGLYELHSVQTARALFSGMLKALALASVILWGLFYAVRPLEIGRGIFVPAIAITAVTVPTWRLLYNRISSNAGFLRRTLILGNGDLAHEIATLIREAPDCGLELVGLLSRDRISMTHGQEGVIGTYAELRDVVERQEIKSVIVAYPDRRGTLPVEQLLEVKFRGVEVEEGVSFYERMAGKIFVRELKPSQLIFAEGFTSRPTTRRLKRIFDVIVAGIGLAMAAPLMLLTALAIKLDSPGPVLYTQTRAGEFGRLFTILKFRSMRTDAEKNGAQFAKENDDRVTLVGKFIRKTRLDELPQLWNVLRGDMSMVGPRPERPVFIEQLDQQVPFFKQRLYVKPGVTGHAQVRCKYGATADDMIEKLQYDLYYIKSYSLLFDLSIMLDTIKVVLLRIGAR</sequence>
<evidence type="ECO:0000259" key="8">
    <source>
        <dbReference type="Pfam" id="PF02397"/>
    </source>
</evidence>
<dbReference type="PANTHER" id="PTHR30576">
    <property type="entry name" value="COLANIC BIOSYNTHESIS UDP-GLUCOSE LIPID CARRIER TRANSFERASE"/>
    <property type="match status" value="1"/>
</dbReference>
<dbReference type="GO" id="GO:0016740">
    <property type="term" value="F:transferase activity"/>
    <property type="evidence" value="ECO:0007669"/>
    <property type="project" value="UniProtKB-KW"/>
</dbReference>
<feature type="transmembrane region" description="Helical" evidence="7">
    <location>
        <begin position="12"/>
        <end position="35"/>
    </location>
</feature>
<keyword evidence="3 9" id="KW-0808">Transferase</keyword>
<dbReference type="Proteomes" id="UP001374803">
    <property type="component" value="Chromosome"/>
</dbReference>
<proteinExistence type="inferred from homology"/>
<feature type="transmembrane region" description="Helical" evidence="7">
    <location>
        <begin position="270"/>
        <end position="294"/>
    </location>
</feature>
<keyword evidence="6 7" id="KW-0472">Membrane</keyword>
<evidence type="ECO:0000256" key="4">
    <source>
        <dbReference type="ARBA" id="ARBA00022692"/>
    </source>
</evidence>
<dbReference type="Pfam" id="PF02397">
    <property type="entry name" value="Bac_transf"/>
    <property type="match status" value="1"/>
</dbReference>
<dbReference type="PANTHER" id="PTHR30576:SF21">
    <property type="entry name" value="UDP-GLUCOSE:UNDECAPRENYL-PHOSPHATE GLUCOSE-1-PHOSPHATE TRANSFERASE"/>
    <property type="match status" value="1"/>
</dbReference>
<dbReference type="Gene3D" id="3.40.50.720">
    <property type="entry name" value="NAD(P)-binding Rossmann-like Domain"/>
    <property type="match status" value="1"/>
</dbReference>
<evidence type="ECO:0000256" key="5">
    <source>
        <dbReference type="ARBA" id="ARBA00022989"/>
    </source>
</evidence>
<dbReference type="InterPro" id="IPR017464">
    <property type="entry name" value="Sugar_tfrase_EpsB_2"/>
</dbReference>
<accession>A0ABZ2KW57</accession>
<dbReference type="InterPro" id="IPR017475">
    <property type="entry name" value="EPS_sugar_tfrase"/>
</dbReference>
<reference evidence="9" key="1">
    <citation type="submission" date="2021-12" db="EMBL/GenBank/DDBJ databases">
        <title>Discovery of the Pendulisporaceae a myxobacterial family with distinct sporulation behavior and unique specialized metabolism.</title>
        <authorList>
            <person name="Garcia R."/>
            <person name="Popoff A."/>
            <person name="Bader C.D."/>
            <person name="Loehr J."/>
            <person name="Walesch S."/>
            <person name="Walt C."/>
            <person name="Boldt J."/>
            <person name="Bunk B."/>
            <person name="Haeckl F.J.F.P.J."/>
            <person name="Gunesch A.P."/>
            <person name="Birkelbach J."/>
            <person name="Nuebel U."/>
            <person name="Pietschmann T."/>
            <person name="Bach T."/>
            <person name="Mueller R."/>
        </authorList>
    </citation>
    <scope>NUCLEOTIDE SEQUENCE</scope>
    <source>
        <strain evidence="9">MSr11367</strain>
    </source>
</reference>
<comment type="subcellular location">
    <subcellularLocation>
        <location evidence="1">Membrane</location>
        <topology evidence="1">Multi-pass membrane protein</topology>
    </subcellularLocation>
</comment>
<feature type="transmembrane region" description="Helical" evidence="7">
    <location>
        <begin position="76"/>
        <end position="95"/>
    </location>
</feature>
<keyword evidence="4 7" id="KW-0812">Transmembrane</keyword>
<feature type="transmembrane region" description="Helical" evidence="7">
    <location>
        <begin position="107"/>
        <end position="126"/>
    </location>
</feature>